<dbReference type="AlphaFoldDB" id="A0A9W6MM42"/>
<gene>
    <name evidence="1" type="ORF">GCM10017621_00860</name>
</gene>
<dbReference type="EMBL" id="BSFE01000001">
    <property type="protein sequence ID" value="GLK50578.1"/>
    <property type="molecule type" value="Genomic_DNA"/>
</dbReference>
<organism evidence="1 2">
    <name type="scientific">Maricaulis virginensis</name>
    <dbReference type="NCBI Taxonomy" id="144022"/>
    <lineage>
        <taxon>Bacteria</taxon>
        <taxon>Pseudomonadati</taxon>
        <taxon>Pseudomonadota</taxon>
        <taxon>Alphaproteobacteria</taxon>
        <taxon>Maricaulales</taxon>
        <taxon>Maricaulaceae</taxon>
        <taxon>Maricaulis</taxon>
    </lineage>
</organism>
<protein>
    <submittedName>
        <fullName evidence="1">Uncharacterized protein</fullName>
    </submittedName>
</protein>
<reference evidence="1" key="2">
    <citation type="submission" date="2023-01" db="EMBL/GenBank/DDBJ databases">
        <authorList>
            <person name="Sun Q."/>
            <person name="Evtushenko L."/>
        </authorList>
    </citation>
    <scope>NUCLEOTIDE SEQUENCE</scope>
    <source>
        <strain evidence="1">VKM B-1513</strain>
    </source>
</reference>
<evidence type="ECO:0000313" key="2">
    <source>
        <dbReference type="Proteomes" id="UP001143486"/>
    </source>
</evidence>
<dbReference type="Proteomes" id="UP001143486">
    <property type="component" value="Unassembled WGS sequence"/>
</dbReference>
<evidence type="ECO:0000313" key="1">
    <source>
        <dbReference type="EMBL" id="GLK50578.1"/>
    </source>
</evidence>
<sequence>MTQDFITAIEPIRNQYVNGYATWLADKARAYPQGAGEYLFEIQAQTNFARKLCRVDFVSAPGDNAPPHEYSLKSMLGFTPMSDRIDGVEVQLNPFRWDSAVVEIPGAIWDRDKVIEWFNRWFGFNGKTPWVTVRDKPSGVLHICAWVEPGMLRIDFGSAPAEALVELIPIARDSGAQVMSIRDASQMAARPDAGHVIG</sequence>
<accession>A0A9W6MM42</accession>
<keyword evidence="2" id="KW-1185">Reference proteome</keyword>
<name>A0A9W6MM42_9PROT</name>
<comment type="caution">
    <text evidence="1">The sequence shown here is derived from an EMBL/GenBank/DDBJ whole genome shotgun (WGS) entry which is preliminary data.</text>
</comment>
<dbReference type="RefSeq" id="WP_271184979.1">
    <property type="nucleotide sequence ID" value="NZ_BSFE01000001.1"/>
</dbReference>
<reference evidence="1" key="1">
    <citation type="journal article" date="2014" name="Int. J. Syst. Evol. Microbiol.">
        <title>Complete genome sequence of Corynebacterium casei LMG S-19264T (=DSM 44701T), isolated from a smear-ripened cheese.</title>
        <authorList>
            <consortium name="US DOE Joint Genome Institute (JGI-PGF)"/>
            <person name="Walter F."/>
            <person name="Albersmeier A."/>
            <person name="Kalinowski J."/>
            <person name="Ruckert C."/>
        </authorList>
    </citation>
    <scope>NUCLEOTIDE SEQUENCE</scope>
    <source>
        <strain evidence="1">VKM B-1513</strain>
    </source>
</reference>
<proteinExistence type="predicted"/>